<gene>
    <name evidence="2" type="ORF">MTR80_06220</name>
</gene>
<feature type="region of interest" description="Disordered" evidence="1">
    <location>
        <begin position="1"/>
        <end position="22"/>
    </location>
</feature>
<dbReference type="Pfam" id="PF16786">
    <property type="entry name" value="RecA_dep_nuc"/>
    <property type="match status" value="1"/>
</dbReference>
<dbReference type="InterPro" id="IPR031875">
    <property type="entry name" value="RecA_dep_nuc"/>
</dbReference>
<keyword evidence="3" id="KW-1185">Reference proteome</keyword>
<protein>
    <submittedName>
        <fullName evidence="2">Ref family protein</fullName>
    </submittedName>
</protein>
<dbReference type="Proteomes" id="UP000831759">
    <property type="component" value="Chromosome"/>
</dbReference>
<reference evidence="2 3" key="1">
    <citation type="journal article" date="2022" name="Int. J. Syst. Evol. Microbiol.">
        <title>Characterization of Alcaligenes aquatilis as a novel member of heterotrophic nitrifier-aerobic denitrifier and its performance in treating piggery wastewater.</title>
        <authorList>
            <person name="Cao X."/>
            <person name="Zhao B."/>
            <person name="Wu Y."/>
            <person name="Huang J."/>
            <person name="Wang H."/>
            <person name="Sun X."/>
            <person name="Li S."/>
        </authorList>
    </citation>
    <scope>NUCLEOTIDE SEQUENCE [LARGE SCALE GENOMIC DNA]</scope>
    <source>
        <strain evidence="2 3">AS1</strain>
    </source>
</reference>
<name>A0ABY4NLT4_9BURK</name>
<dbReference type="EMBL" id="CP094619">
    <property type="protein sequence ID" value="UQN37297.1"/>
    <property type="molecule type" value="Genomic_DNA"/>
</dbReference>
<evidence type="ECO:0000256" key="1">
    <source>
        <dbReference type="SAM" id="MobiDB-lite"/>
    </source>
</evidence>
<dbReference type="RefSeq" id="WP_249461943.1">
    <property type="nucleotide sequence ID" value="NZ_CP094619.1"/>
</dbReference>
<dbReference type="GeneID" id="96868518"/>
<organism evidence="2 3">
    <name type="scientific">Alcaligenes aquatilis</name>
    <dbReference type="NCBI Taxonomy" id="323284"/>
    <lineage>
        <taxon>Bacteria</taxon>
        <taxon>Pseudomonadati</taxon>
        <taxon>Pseudomonadota</taxon>
        <taxon>Betaproteobacteria</taxon>
        <taxon>Burkholderiales</taxon>
        <taxon>Alcaligenaceae</taxon>
        <taxon>Alcaligenes</taxon>
    </lineage>
</organism>
<sequence length="137" mass="15097">MQRSTWKPAKPKAIKSRGMQGATATADQKRFHSLMASLGCIACHLDKRYQPIVSIHHIDGRTKPDAHWLVLPLCAGHHQDGTGAPGLVAVHPWKNKFESIYSPQRNLLRLCIQTLLDRGAIVSDGALRAANFNLEAV</sequence>
<evidence type="ECO:0000313" key="3">
    <source>
        <dbReference type="Proteomes" id="UP000831759"/>
    </source>
</evidence>
<dbReference type="Gene3D" id="3.30.40.190">
    <property type="match status" value="1"/>
</dbReference>
<evidence type="ECO:0000313" key="2">
    <source>
        <dbReference type="EMBL" id="UQN37297.1"/>
    </source>
</evidence>
<accession>A0ABY4NLT4</accession>
<proteinExistence type="predicted"/>